<protein>
    <recommendedName>
        <fullName evidence="5">MYND-type domain-containing protein</fullName>
    </recommendedName>
</protein>
<dbReference type="OrthoDB" id="9922773at2759"/>
<evidence type="ECO:0000256" key="3">
    <source>
        <dbReference type="ARBA" id="ARBA00022833"/>
    </source>
</evidence>
<organism evidence="6 7">
    <name type="scientific">Psilocybe cyanescens</name>
    <dbReference type="NCBI Taxonomy" id="93625"/>
    <lineage>
        <taxon>Eukaryota</taxon>
        <taxon>Fungi</taxon>
        <taxon>Dikarya</taxon>
        <taxon>Basidiomycota</taxon>
        <taxon>Agaricomycotina</taxon>
        <taxon>Agaricomycetes</taxon>
        <taxon>Agaricomycetidae</taxon>
        <taxon>Agaricales</taxon>
        <taxon>Agaricineae</taxon>
        <taxon>Strophariaceae</taxon>
        <taxon>Psilocybe</taxon>
    </lineage>
</organism>
<keyword evidence="7" id="KW-1185">Reference proteome</keyword>
<dbReference type="InterPro" id="IPR002893">
    <property type="entry name" value="Znf_MYND"/>
</dbReference>
<gene>
    <name evidence="6" type="ORF">CVT25_002718</name>
</gene>
<evidence type="ECO:0000313" key="6">
    <source>
        <dbReference type="EMBL" id="PPQ79279.1"/>
    </source>
</evidence>
<proteinExistence type="predicted"/>
<dbReference type="PROSITE" id="PS50865">
    <property type="entry name" value="ZF_MYND_2"/>
    <property type="match status" value="1"/>
</dbReference>
<accession>A0A409WLB9</accession>
<sequence length="417" mass="47025">EDDAAAVTSCSVKWNGAYDRTYNFEVKNNGIKLWVSTAVDTVTGQQIHIGSCTLPPASGIYKPTKWTSSNGTPGMLASLRTVVSLSNRRTVFGNPTITKNGSIGTQSRSYEYGDCKGQIAFHTEEVTGGVGAEKTIRFLDTPLLPSSTPEDCPKVIKSGIDDEGQHPKSPNVTGPSGISTLLHRIGRKQLLERLLDVSGTEEFDLRVYTDNSFHYDLYVKRRGRDIEIGFIDSDGQWAQPGIRYFIEDPPSDSSYQVAKWIPVSTSEFGEAWRGPEHWIRAQGGALAKAIWYHHYYNYPDVEVSWSGMSPAEKDDLAAWLKERSEILKMKSDKEDKEYQDRKNEFGDKFHLEEERLGMEAYYKTRRACRAQCGEGNPKLVCSKCKIARYCSPECQKEDWKYHKTYCGTETPIPKEFD</sequence>
<dbReference type="Proteomes" id="UP000283269">
    <property type="component" value="Unassembled WGS sequence"/>
</dbReference>
<evidence type="ECO:0000256" key="1">
    <source>
        <dbReference type="ARBA" id="ARBA00022723"/>
    </source>
</evidence>
<feature type="non-terminal residue" evidence="6">
    <location>
        <position position="1"/>
    </location>
</feature>
<dbReference type="SUPFAM" id="SSF144232">
    <property type="entry name" value="HIT/MYND zinc finger-like"/>
    <property type="match status" value="1"/>
</dbReference>
<evidence type="ECO:0000256" key="4">
    <source>
        <dbReference type="PROSITE-ProRule" id="PRU00134"/>
    </source>
</evidence>
<dbReference type="GO" id="GO:0008270">
    <property type="term" value="F:zinc ion binding"/>
    <property type="evidence" value="ECO:0007669"/>
    <property type="project" value="UniProtKB-KW"/>
</dbReference>
<evidence type="ECO:0000256" key="2">
    <source>
        <dbReference type="ARBA" id="ARBA00022771"/>
    </source>
</evidence>
<dbReference type="Gene3D" id="6.10.140.2220">
    <property type="match status" value="1"/>
</dbReference>
<dbReference type="Pfam" id="PF01753">
    <property type="entry name" value="zf-MYND"/>
    <property type="match status" value="1"/>
</dbReference>
<dbReference type="EMBL" id="NHYD01003381">
    <property type="protein sequence ID" value="PPQ79279.1"/>
    <property type="molecule type" value="Genomic_DNA"/>
</dbReference>
<reference evidence="6 7" key="1">
    <citation type="journal article" date="2018" name="Evol. Lett.">
        <title>Horizontal gene cluster transfer increased hallucinogenic mushroom diversity.</title>
        <authorList>
            <person name="Reynolds H.T."/>
            <person name="Vijayakumar V."/>
            <person name="Gluck-Thaler E."/>
            <person name="Korotkin H.B."/>
            <person name="Matheny P.B."/>
            <person name="Slot J.C."/>
        </authorList>
    </citation>
    <scope>NUCLEOTIDE SEQUENCE [LARGE SCALE GENOMIC DNA]</scope>
    <source>
        <strain evidence="6 7">2631</strain>
    </source>
</reference>
<keyword evidence="2 4" id="KW-0863">Zinc-finger</keyword>
<name>A0A409WLB9_PSICY</name>
<comment type="caution">
    <text evidence="6">The sequence shown here is derived from an EMBL/GenBank/DDBJ whole genome shotgun (WGS) entry which is preliminary data.</text>
</comment>
<evidence type="ECO:0000313" key="7">
    <source>
        <dbReference type="Proteomes" id="UP000283269"/>
    </source>
</evidence>
<keyword evidence="1" id="KW-0479">Metal-binding</keyword>
<dbReference type="AlphaFoldDB" id="A0A409WLB9"/>
<feature type="domain" description="MYND-type" evidence="5">
    <location>
        <begin position="369"/>
        <end position="406"/>
    </location>
</feature>
<keyword evidence="3" id="KW-0862">Zinc</keyword>
<dbReference type="InParanoid" id="A0A409WLB9"/>
<evidence type="ECO:0000259" key="5">
    <source>
        <dbReference type="PROSITE" id="PS50865"/>
    </source>
</evidence>